<comment type="caution">
    <text evidence="1">The sequence shown here is derived from an EMBL/GenBank/DDBJ whole genome shotgun (WGS) entry which is preliminary data.</text>
</comment>
<accession>A0A934TVP6</accession>
<protein>
    <submittedName>
        <fullName evidence="1">Uncharacterized protein</fullName>
    </submittedName>
</protein>
<dbReference type="EMBL" id="JAEPWM010000009">
    <property type="protein sequence ID" value="MBK6008278.1"/>
    <property type="molecule type" value="Genomic_DNA"/>
</dbReference>
<organism evidence="1 2">
    <name type="scientific">Ramlibacter ginsenosidimutans</name>
    <dbReference type="NCBI Taxonomy" id="502333"/>
    <lineage>
        <taxon>Bacteria</taxon>
        <taxon>Pseudomonadati</taxon>
        <taxon>Pseudomonadota</taxon>
        <taxon>Betaproteobacteria</taxon>
        <taxon>Burkholderiales</taxon>
        <taxon>Comamonadaceae</taxon>
        <taxon>Ramlibacter</taxon>
    </lineage>
</organism>
<reference evidence="1" key="1">
    <citation type="journal article" date="2012" name="J. Microbiol. Biotechnol.">
        <title>Ramlibacter ginsenosidimutans sp. nov., with ginsenoside-converting activity.</title>
        <authorList>
            <person name="Wang L."/>
            <person name="An D.S."/>
            <person name="Kim S.G."/>
            <person name="Jin F.X."/>
            <person name="Kim S.C."/>
            <person name="Lee S.T."/>
            <person name="Im W.T."/>
        </authorList>
    </citation>
    <scope>NUCLEOTIDE SEQUENCE</scope>
    <source>
        <strain evidence="1">KACC 17527</strain>
    </source>
</reference>
<dbReference type="RefSeq" id="WP_201175287.1">
    <property type="nucleotide sequence ID" value="NZ_JAEPWM010000009.1"/>
</dbReference>
<sequence>MATSLFDRAFAVLFGREQQVRPDEDRELVAELTDLIVETVEPKVRADRRYRHKLEPCVRTTIAWLRQIGRMPLQPLLLTRAQWTRDANLRAFFASADDIPAFLGRSKDLRAFFEAPANIGVDEAFALVGMRCEEKTVLAPRYEDGMLRQDVAQTTVNFTGHRLVEPAATERQVRMEVGRRIVLRLAQVALGRILEIDRAGLQKEQRKAWLMTRLRFLKLAQDGMQGIVDDPTTIAQQIAEVQRDLDQAVKDFIEVKGSLATLEGYLRVIEDVFGHPQQHVVLTRRELRLDRMNVKAEAGSDSPGEALSLAELRVGDKLQAVIALVRCPRTELPPKQDLLAQAERFL</sequence>
<gene>
    <name evidence="1" type="ORF">JJB11_19405</name>
</gene>
<evidence type="ECO:0000313" key="1">
    <source>
        <dbReference type="EMBL" id="MBK6008278.1"/>
    </source>
</evidence>
<evidence type="ECO:0000313" key="2">
    <source>
        <dbReference type="Proteomes" id="UP000630528"/>
    </source>
</evidence>
<reference evidence="1" key="2">
    <citation type="submission" date="2021-01" db="EMBL/GenBank/DDBJ databases">
        <authorList>
            <person name="Kang M."/>
        </authorList>
    </citation>
    <scope>NUCLEOTIDE SEQUENCE</scope>
    <source>
        <strain evidence="1">KACC 17527</strain>
    </source>
</reference>
<proteinExistence type="predicted"/>
<dbReference type="Proteomes" id="UP000630528">
    <property type="component" value="Unassembled WGS sequence"/>
</dbReference>
<keyword evidence="2" id="KW-1185">Reference proteome</keyword>
<name>A0A934TVP6_9BURK</name>
<dbReference type="AlphaFoldDB" id="A0A934TVP6"/>